<dbReference type="InterPro" id="IPR011766">
    <property type="entry name" value="TPP_enzyme_TPP-bd"/>
</dbReference>
<dbReference type="Pfam" id="PF02775">
    <property type="entry name" value="TPP_enzyme_C"/>
    <property type="match status" value="1"/>
</dbReference>
<evidence type="ECO:0000256" key="7">
    <source>
        <dbReference type="ARBA" id="ARBA00022793"/>
    </source>
</evidence>
<protein>
    <recommendedName>
        <fullName evidence="5">Alpha-keto-acid decarboxylase</fullName>
    </recommendedName>
</protein>
<organism evidence="15 16">
    <name type="scientific">Pseudonocardia xinjiangensis</name>
    <dbReference type="NCBI Taxonomy" id="75289"/>
    <lineage>
        <taxon>Bacteria</taxon>
        <taxon>Bacillati</taxon>
        <taxon>Actinomycetota</taxon>
        <taxon>Actinomycetes</taxon>
        <taxon>Pseudonocardiales</taxon>
        <taxon>Pseudonocardiaceae</taxon>
        <taxon>Pseudonocardia</taxon>
    </lineage>
</organism>
<evidence type="ECO:0000256" key="2">
    <source>
        <dbReference type="ARBA" id="ARBA00001964"/>
    </source>
</evidence>
<dbReference type="InterPro" id="IPR047214">
    <property type="entry name" value="TPP_PDC_IPDC"/>
</dbReference>
<reference evidence="15 16" key="1">
    <citation type="submission" date="2020-04" db="EMBL/GenBank/DDBJ databases">
        <authorList>
            <person name="Klaysubun C."/>
            <person name="Duangmal K."/>
            <person name="Lipun K."/>
        </authorList>
    </citation>
    <scope>NUCLEOTIDE SEQUENCE [LARGE SCALE GENOMIC DNA]</scope>
    <source>
        <strain evidence="15 16">JCM 11839</strain>
    </source>
</reference>
<dbReference type="InterPro" id="IPR000399">
    <property type="entry name" value="TPP-bd_CS"/>
</dbReference>
<evidence type="ECO:0000259" key="12">
    <source>
        <dbReference type="Pfam" id="PF00205"/>
    </source>
</evidence>
<keyword evidence="6" id="KW-0479">Metal-binding</keyword>
<dbReference type="CDD" id="cd07038">
    <property type="entry name" value="TPP_PYR_PDC_IPDC_like"/>
    <property type="match status" value="1"/>
</dbReference>
<dbReference type="PIRSF" id="PIRSF036565">
    <property type="entry name" value="Pyruvt_ip_decrb"/>
    <property type="match status" value="1"/>
</dbReference>
<comment type="cofactor">
    <cofactor evidence="2">
        <name>thiamine diphosphate</name>
        <dbReference type="ChEBI" id="CHEBI:58937"/>
    </cofactor>
</comment>
<comment type="function">
    <text evidence="3">Decarboxylates branched-chain and aromatic alpha-keto acids to aldehydes.</text>
</comment>
<evidence type="ECO:0000256" key="4">
    <source>
        <dbReference type="ARBA" id="ARBA00007812"/>
    </source>
</evidence>
<feature type="domain" description="Thiamine pyrophosphate enzyme central" evidence="12">
    <location>
        <begin position="213"/>
        <end position="329"/>
    </location>
</feature>
<evidence type="ECO:0000256" key="11">
    <source>
        <dbReference type="RuleBase" id="RU362132"/>
    </source>
</evidence>
<evidence type="ECO:0000256" key="9">
    <source>
        <dbReference type="ARBA" id="ARBA00023052"/>
    </source>
</evidence>
<dbReference type="PANTHER" id="PTHR43452:SF30">
    <property type="entry name" value="PYRUVATE DECARBOXYLASE ISOZYME 1-RELATED"/>
    <property type="match status" value="1"/>
</dbReference>
<evidence type="ECO:0000256" key="3">
    <source>
        <dbReference type="ARBA" id="ARBA00002938"/>
    </source>
</evidence>
<dbReference type="InterPro" id="IPR029035">
    <property type="entry name" value="DHS-like_NAD/FAD-binding_dom"/>
</dbReference>
<accession>A0ABX1R993</accession>
<evidence type="ECO:0000256" key="6">
    <source>
        <dbReference type="ARBA" id="ARBA00022723"/>
    </source>
</evidence>
<comment type="similarity">
    <text evidence="4 11">Belongs to the TPP enzyme family.</text>
</comment>
<dbReference type="Pfam" id="PF02776">
    <property type="entry name" value="TPP_enzyme_N"/>
    <property type="match status" value="1"/>
</dbReference>
<dbReference type="CDD" id="cd02005">
    <property type="entry name" value="TPP_PDC_IPDC"/>
    <property type="match status" value="1"/>
</dbReference>
<dbReference type="PROSITE" id="PS00187">
    <property type="entry name" value="TPP_ENZYMES"/>
    <property type="match status" value="1"/>
</dbReference>
<keyword evidence="16" id="KW-1185">Reference proteome</keyword>
<feature type="domain" description="Thiamine pyrophosphate enzyme N-terminal TPP-binding" evidence="14">
    <location>
        <begin position="17"/>
        <end position="121"/>
    </location>
</feature>
<name>A0ABX1R993_9PSEU</name>
<dbReference type="InterPro" id="IPR012001">
    <property type="entry name" value="Thiamin_PyroP_enz_TPP-bd_dom"/>
</dbReference>
<dbReference type="InterPro" id="IPR012110">
    <property type="entry name" value="PDC/IPDC-like"/>
</dbReference>
<keyword evidence="9 11" id="KW-0786">Thiamine pyrophosphate</keyword>
<dbReference type="EMBL" id="JAAXKY010000011">
    <property type="protein sequence ID" value="NMH76597.1"/>
    <property type="molecule type" value="Genomic_DNA"/>
</dbReference>
<evidence type="ECO:0000256" key="1">
    <source>
        <dbReference type="ARBA" id="ARBA00001920"/>
    </source>
</evidence>
<comment type="cofactor">
    <cofactor evidence="1">
        <name>a metal cation</name>
        <dbReference type="ChEBI" id="CHEBI:25213"/>
    </cofactor>
</comment>
<dbReference type="Proteomes" id="UP001296706">
    <property type="component" value="Unassembled WGS sequence"/>
</dbReference>
<dbReference type="InterPro" id="IPR047213">
    <property type="entry name" value="TPP_PYR_PDC_IPDC-like"/>
</dbReference>
<dbReference type="Gene3D" id="3.40.50.1220">
    <property type="entry name" value="TPP-binding domain"/>
    <property type="match status" value="1"/>
</dbReference>
<dbReference type="PANTHER" id="PTHR43452">
    <property type="entry name" value="PYRUVATE DECARBOXYLASE"/>
    <property type="match status" value="1"/>
</dbReference>
<comment type="caution">
    <text evidence="15">The sequence shown here is derived from an EMBL/GenBank/DDBJ whole genome shotgun (WGS) entry which is preliminary data.</text>
</comment>
<evidence type="ECO:0000313" key="16">
    <source>
        <dbReference type="Proteomes" id="UP001296706"/>
    </source>
</evidence>
<keyword evidence="8" id="KW-0460">Magnesium</keyword>
<sequence>MSVPTPDVLPAPDATVTVGAYLATRLRQLDGPHVFGLPGDFSLGLLDEMLAVPGIEWVGCTNELNAAYAADAYARGRRGLAAVVTTYGVGELSAMNGIAGSYAEDVPVVLVSGMPPTKARAEGLLLHHTLVDGDHDHFVRAYREVTAAGTVLRAATAVGQIDRLLLTAINEGKPVYLGIPADVAVARVPAANLALPLRRSPSDPTSIQQFRAALVALLAAEPSLTVLAGPRVHRRRLEGELAKLADLPGVRIATQAGAKAMLDERHPASLGTYMGAMTRSAATRDAVDGAPLLVLAGTTLSDVLTGLFTHRFSPEDAVELGFESARIGASLFHGLHMDDSLRILHEVVAERGFPPLPPLPKEPRPGVPDAPDSDVLTQGQFWAEVQQWMPEGVTAIADAGTALFGALALHMPHNSDLLAQPVWSSIGYTLPATLGISLAVPEHRSVLFIGDGAAQLTIQELATILHGGHTPIIVLINNAGYTIERAIQSPHAVYQDITSWDWAALPSVLAPGVPVLTTTVRTREALALALVQARERTDRLVLVEAVLDPSDAPELLVELGRGAARANGAPPPAG</sequence>
<keyword evidence="7" id="KW-0210">Decarboxylase</keyword>
<dbReference type="InterPro" id="IPR029061">
    <property type="entry name" value="THDP-binding"/>
</dbReference>
<feature type="domain" description="Thiamine pyrophosphate enzyme TPP-binding" evidence="13">
    <location>
        <begin position="405"/>
        <end position="544"/>
    </location>
</feature>
<evidence type="ECO:0000259" key="14">
    <source>
        <dbReference type="Pfam" id="PF02776"/>
    </source>
</evidence>
<dbReference type="Pfam" id="PF00205">
    <property type="entry name" value="TPP_enzyme_M"/>
    <property type="match status" value="1"/>
</dbReference>
<gene>
    <name evidence="15" type="ORF">HF577_05715</name>
</gene>
<evidence type="ECO:0000259" key="13">
    <source>
        <dbReference type="Pfam" id="PF02775"/>
    </source>
</evidence>
<evidence type="ECO:0000256" key="8">
    <source>
        <dbReference type="ARBA" id="ARBA00022842"/>
    </source>
</evidence>
<evidence type="ECO:0000313" key="15">
    <source>
        <dbReference type="EMBL" id="NMH76597.1"/>
    </source>
</evidence>
<proteinExistence type="inferred from homology"/>
<dbReference type="SUPFAM" id="SSF52518">
    <property type="entry name" value="Thiamin diphosphate-binding fold (THDP-binding)"/>
    <property type="match status" value="2"/>
</dbReference>
<dbReference type="SUPFAM" id="SSF52467">
    <property type="entry name" value="DHS-like NAD/FAD-binding domain"/>
    <property type="match status" value="1"/>
</dbReference>
<dbReference type="Gene3D" id="3.40.50.970">
    <property type="match status" value="2"/>
</dbReference>
<keyword evidence="10" id="KW-0456">Lyase</keyword>
<dbReference type="RefSeq" id="WP_169394678.1">
    <property type="nucleotide sequence ID" value="NZ_BAAAJH010000008.1"/>
</dbReference>
<evidence type="ECO:0000256" key="10">
    <source>
        <dbReference type="ARBA" id="ARBA00023239"/>
    </source>
</evidence>
<dbReference type="InterPro" id="IPR012000">
    <property type="entry name" value="Thiamin_PyroP_enz_cen_dom"/>
</dbReference>
<evidence type="ECO:0000256" key="5">
    <source>
        <dbReference type="ARBA" id="ARBA00020054"/>
    </source>
</evidence>